<dbReference type="GO" id="GO:0033743">
    <property type="term" value="F:peptide-methionine (R)-S-oxide reductase activity"/>
    <property type="evidence" value="ECO:0007669"/>
    <property type="project" value="UniProtKB-EC"/>
</dbReference>
<protein>
    <recommendedName>
        <fullName evidence="1">peptide-methionine (R)-S-oxide reductase</fullName>
        <ecNumber evidence="1">1.8.4.12</ecNumber>
    </recommendedName>
</protein>
<comment type="caution">
    <text evidence="7">The sequence shown here is derived from an EMBL/GenBank/DDBJ whole genome shotgun (WGS) entry which is preliminary data.</text>
</comment>
<organism evidence="7 8">
    <name type="scientific">Stenotrophomonas cyclobalanopsidis</name>
    <dbReference type="NCBI Taxonomy" id="2771362"/>
    <lineage>
        <taxon>Bacteria</taxon>
        <taxon>Pseudomonadati</taxon>
        <taxon>Pseudomonadota</taxon>
        <taxon>Gammaproteobacteria</taxon>
        <taxon>Lysobacterales</taxon>
        <taxon>Lysobacteraceae</taxon>
        <taxon>Stenotrophomonas</taxon>
    </lineage>
</organism>
<feature type="signal peptide" evidence="5">
    <location>
        <begin position="1"/>
        <end position="32"/>
    </location>
</feature>
<dbReference type="EMBL" id="VYKI01000027">
    <property type="protein sequence ID" value="KAA8994966.1"/>
    <property type="molecule type" value="Genomic_DNA"/>
</dbReference>
<dbReference type="RefSeq" id="WP_150455651.1">
    <property type="nucleotide sequence ID" value="NZ_VYKI01000027.1"/>
</dbReference>
<evidence type="ECO:0000256" key="5">
    <source>
        <dbReference type="SAM" id="SignalP"/>
    </source>
</evidence>
<dbReference type="NCBIfam" id="TIGR00357">
    <property type="entry name" value="peptide-methionine (R)-S-oxide reductase MsrB"/>
    <property type="match status" value="1"/>
</dbReference>
<dbReference type="InterPro" id="IPR028427">
    <property type="entry name" value="Met_Sox_Rdtase_MsrB"/>
</dbReference>
<feature type="chain" id="PRO_5047480217" description="peptide-methionine (R)-S-oxide reductase" evidence="5">
    <location>
        <begin position="33"/>
        <end position="191"/>
    </location>
</feature>
<evidence type="ECO:0000256" key="2">
    <source>
        <dbReference type="ARBA" id="ARBA00023002"/>
    </source>
</evidence>
<evidence type="ECO:0000313" key="8">
    <source>
        <dbReference type="Proteomes" id="UP000326367"/>
    </source>
</evidence>
<dbReference type="PROSITE" id="PS51790">
    <property type="entry name" value="MSRB"/>
    <property type="match status" value="1"/>
</dbReference>
<dbReference type="Gene3D" id="2.170.150.20">
    <property type="entry name" value="Peptide methionine sulfoxide reductase"/>
    <property type="match status" value="1"/>
</dbReference>
<evidence type="ECO:0000259" key="6">
    <source>
        <dbReference type="PROSITE" id="PS51790"/>
    </source>
</evidence>
<dbReference type="EC" id="1.8.4.12" evidence="1"/>
<dbReference type="InterPro" id="IPR002579">
    <property type="entry name" value="Met_Sox_Rdtase_MsrB_dom"/>
</dbReference>
<gene>
    <name evidence="7" type="primary">msrB</name>
    <name evidence="7" type="ORF">FJU31_16195</name>
</gene>
<reference evidence="7 8" key="1">
    <citation type="journal article" date="2020" name="Antonie Van Leeuwenhoek">
        <title>Stenotrophomonas cyclobalanopsidis sp. nov., isolated from the leaf spot disease of Cyclobalanopsis patelliformis.</title>
        <authorList>
            <person name="Bian D.R."/>
            <person name="Xue H."/>
            <person name="Piao C.G."/>
            <person name="Li Y."/>
        </authorList>
    </citation>
    <scope>NUCLEOTIDE SEQUENCE [LARGE SCALE GENOMIC DNA]</scope>
    <source>
        <strain evidence="7 8">TPQG1-4</strain>
    </source>
</reference>
<evidence type="ECO:0000256" key="3">
    <source>
        <dbReference type="ARBA" id="ARBA00048488"/>
    </source>
</evidence>
<dbReference type="PANTHER" id="PTHR10173">
    <property type="entry name" value="METHIONINE SULFOXIDE REDUCTASE"/>
    <property type="match status" value="1"/>
</dbReference>
<keyword evidence="5" id="KW-0732">Signal</keyword>
<evidence type="ECO:0000256" key="4">
    <source>
        <dbReference type="SAM" id="MobiDB-lite"/>
    </source>
</evidence>
<comment type="catalytic activity">
    <reaction evidence="3">
        <text>L-methionyl-[protein] + [thioredoxin]-disulfide + H2O = L-methionyl-(R)-S-oxide-[protein] + [thioredoxin]-dithiol</text>
        <dbReference type="Rhea" id="RHEA:24164"/>
        <dbReference type="Rhea" id="RHEA-COMP:10698"/>
        <dbReference type="Rhea" id="RHEA-COMP:10700"/>
        <dbReference type="Rhea" id="RHEA-COMP:12313"/>
        <dbReference type="Rhea" id="RHEA-COMP:12314"/>
        <dbReference type="ChEBI" id="CHEBI:15377"/>
        <dbReference type="ChEBI" id="CHEBI:16044"/>
        <dbReference type="ChEBI" id="CHEBI:29950"/>
        <dbReference type="ChEBI" id="CHEBI:45764"/>
        <dbReference type="ChEBI" id="CHEBI:50058"/>
        <dbReference type="EC" id="1.8.4.12"/>
    </reaction>
</comment>
<proteinExistence type="predicted"/>
<feature type="domain" description="MsrB" evidence="6">
    <location>
        <begin position="48"/>
        <end position="169"/>
    </location>
</feature>
<sequence length="191" mass="20305">MPLTRRHLLGLGGLATAAGVLGLGACSRAATAAAENRPARQFPLMRTDAEWRRLLTPAQYAVLRQQATERAGSSPLNKEHRQGTFTCAGCQQPLFSSSTKFESGTGWPSFWAPLHGAVGEDRDTTFGMLRVEAHCSRCGGHLGHVFNDGPRPTGLRYCMNGAALLFQPGAARQDSDGGWRVPLGSSPTSGA</sequence>
<keyword evidence="2 7" id="KW-0560">Oxidoreductase</keyword>
<dbReference type="PANTHER" id="PTHR10173:SF57">
    <property type="entry name" value="PEPTIDE-METHIONINE (R)-S-OXIDE REDUCTASE"/>
    <property type="match status" value="1"/>
</dbReference>
<dbReference type="InterPro" id="IPR011057">
    <property type="entry name" value="Mss4-like_sf"/>
</dbReference>
<dbReference type="SUPFAM" id="SSF51316">
    <property type="entry name" value="Mss4-like"/>
    <property type="match status" value="1"/>
</dbReference>
<dbReference type="PROSITE" id="PS51318">
    <property type="entry name" value="TAT"/>
    <property type="match status" value="1"/>
</dbReference>
<feature type="region of interest" description="Disordered" evidence="4">
    <location>
        <begin position="171"/>
        <end position="191"/>
    </location>
</feature>
<name>A0ABQ6SXE7_9GAMM</name>
<dbReference type="PROSITE" id="PS51257">
    <property type="entry name" value="PROKAR_LIPOPROTEIN"/>
    <property type="match status" value="1"/>
</dbReference>
<accession>A0ABQ6SXE7</accession>
<dbReference type="Proteomes" id="UP000326367">
    <property type="component" value="Unassembled WGS sequence"/>
</dbReference>
<evidence type="ECO:0000313" key="7">
    <source>
        <dbReference type="EMBL" id="KAA8994966.1"/>
    </source>
</evidence>
<evidence type="ECO:0000256" key="1">
    <source>
        <dbReference type="ARBA" id="ARBA00012499"/>
    </source>
</evidence>
<keyword evidence="8" id="KW-1185">Reference proteome</keyword>
<dbReference type="Pfam" id="PF01641">
    <property type="entry name" value="SelR"/>
    <property type="match status" value="1"/>
</dbReference>
<dbReference type="InterPro" id="IPR006311">
    <property type="entry name" value="TAT_signal"/>
</dbReference>